<proteinExistence type="inferred from homology"/>
<feature type="transmembrane region" description="Helical" evidence="7">
    <location>
        <begin position="343"/>
        <end position="361"/>
    </location>
</feature>
<dbReference type="GO" id="GO:0015109">
    <property type="term" value="F:chromate transmembrane transporter activity"/>
    <property type="evidence" value="ECO:0007669"/>
    <property type="project" value="InterPro"/>
</dbReference>
<dbReference type="NCBIfam" id="TIGR00937">
    <property type="entry name" value="2A51"/>
    <property type="match status" value="1"/>
</dbReference>
<keyword evidence="3" id="KW-1003">Cell membrane</keyword>
<keyword evidence="6 7" id="KW-0472">Membrane</keyword>
<feature type="transmembrane region" description="Helical" evidence="7">
    <location>
        <begin position="273"/>
        <end position="299"/>
    </location>
</feature>
<dbReference type="InterPro" id="IPR003370">
    <property type="entry name" value="Chromate_transpt"/>
</dbReference>
<dbReference type="GO" id="GO:0005886">
    <property type="term" value="C:plasma membrane"/>
    <property type="evidence" value="ECO:0007669"/>
    <property type="project" value="UniProtKB-SubCell"/>
</dbReference>
<feature type="transmembrane region" description="Helical" evidence="7">
    <location>
        <begin position="240"/>
        <end position="261"/>
    </location>
</feature>
<accession>A0A917LUX5</accession>
<dbReference type="InterPro" id="IPR014047">
    <property type="entry name" value="Chr_Tranpt_l_chain"/>
</dbReference>
<dbReference type="RefSeq" id="WP_068811940.1">
    <property type="nucleotide sequence ID" value="NZ_BMIY01000006.1"/>
</dbReference>
<protein>
    <submittedName>
        <fullName evidence="8">Chromate transporter</fullName>
    </submittedName>
</protein>
<feature type="transmembrane region" description="Helical" evidence="7">
    <location>
        <begin position="210"/>
        <end position="234"/>
    </location>
</feature>
<dbReference type="OrthoDB" id="8969999at2"/>
<name>A0A917LUX5_9GAMM</name>
<sequence>MDQSHNPPSCTDSTWQVFLIFLRLGLTSFGGPVAHLGFFREEFVARRKWMSDHQYADLVALCQFLPGPASSQVGLALGMSQRGYRGAMAAWLGFTMPSAIFLVAAAYGFAQADSLSSGLLSGLKIAAVAVVAQAVWSMAPNLCPDRPRQLIMLLAAAIVLMLPIPAVQLGVLLLAAGAGFLLPAAQIPAPAEQGQVKGSWATRKGARLSAILLALFVLIFFMLPVVANATGLAWLNLADIFYRTGALVFGGGHVVLPLLQTELVPTGWISEDLFLAGYGLTQAVPGPLFTFSAFVGAAANQPYPGWLAALVCLLAIFLPSFLLVGGILPYWEKLRQLQWVRQILLGVNAAVVGLLLAALYQPVWTSAISGQPSFVLLLLACAALFVLRLPVWLVVIAMAGAGAVFLG</sequence>
<keyword evidence="9" id="KW-1185">Reference proteome</keyword>
<evidence type="ECO:0000256" key="3">
    <source>
        <dbReference type="ARBA" id="ARBA00022475"/>
    </source>
</evidence>
<dbReference type="EMBL" id="BMIY01000006">
    <property type="protein sequence ID" value="GGG58475.1"/>
    <property type="molecule type" value="Genomic_DNA"/>
</dbReference>
<dbReference type="Pfam" id="PF02417">
    <property type="entry name" value="Chromate_transp"/>
    <property type="match status" value="2"/>
</dbReference>
<evidence type="ECO:0000256" key="1">
    <source>
        <dbReference type="ARBA" id="ARBA00004651"/>
    </source>
</evidence>
<feature type="transmembrane region" description="Helical" evidence="7">
    <location>
        <begin position="89"/>
        <end position="109"/>
    </location>
</feature>
<evidence type="ECO:0000256" key="6">
    <source>
        <dbReference type="ARBA" id="ARBA00023136"/>
    </source>
</evidence>
<feature type="transmembrane region" description="Helical" evidence="7">
    <location>
        <begin position="305"/>
        <end position="331"/>
    </location>
</feature>
<evidence type="ECO:0000256" key="7">
    <source>
        <dbReference type="SAM" id="Phobius"/>
    </source>
</evidence>
<evidence type="ECO:0000256" key="5">
    <source>
        <dbReference type="ARBA" id="ARBA00022989"/>
    </source>
</evidence>
<comment type="similarity">
    <text evidence="2">Belongs to the chromate ion transporter (CHR) (TC 2.A.51) family.</text>
</comment>
<reference evidence="8" key="1">
    <citation type="journal article" date="2014" name="Int. J. Syst. Evol. Microbiol.">
        <title>Complete genome sequence of Corynebacterium casei LMG S-19264T (=DSM 44701T), isolated from a smear-ripened cheese.</title>
        <authorList>
            <consortium name="US DOE Joint Genome Institute (JGI-PGF)"/>
            <person name="Walter F."/>
            <person name="Albersmeier A."/>
            <person name="Kalinowski J."/>
            <person name="Ruckert C."/>
        </authorList>
    </citation>
    <scope>NUCLEOTIDE SEQUENCE</scope>
    <source>
        <strain evidence="8">CGMCC 1.15425</strain>
    </source>
</reference>
<evidence type="ECO:0000313" key="9">
    <source>
        <dbReference type="Proteomes" id="UP000627715"/>
    </source>
</evidence>
<evidence type="ECO:0000256" key="4">
    <source>
        <dbReference type="ARBA" id="ARBA00022692"/>
    </source>
</evidence>
<comment type="caution">
    <text evidence="8">The sequence shown here is derived from an EMBL/GenBank/DDBJ whole genome shotgun (WGS) entry which is preliminary data.</text>
</comment>
<dbReference type="PIRSF" id="PIRSF004810">
    <property type="entry name" value="ChrA"/>
    <property type="match status" value="1"/>
</dbReference>
<feature type="transmembrane region" description="Helical" evidence="7">
    <location>
        <begin position="20"/>
        <end position="39"/>
    </location>
</feature>
<feature type="transmembrane region" description="Helical" evidence="7">
    <location>
        <begin position="373"/>
        <end position="406"/>
    </location>
</feature>
<evidence type="ECO:0000256" key="2">
    <source>
        <dbReference type="ARBA" id="ARBA00005262"/>
    </source>
</evidence>
<dbReference type="PANTHER" id="PTHR33567:SF3">
    <property type="entry name" value="CHROMATE ION TRANSPORTER (EUROFUNG)"/>
    <property type="match status" value="1"/>
</dbReference>
<organism evidence="8 9">
    <name type="scientific">Pseudohongiella nitratireducens</name>
    <dbReference type="NCBI Taxonomy" id="1768907"/>
    <lineage>
        <taxon>Bacteria</taxon>
        <taxon>Pseudomonadati</taxon>
        <taxon>Pseudomonadota</taxon>
        <taxon>Gammaproteobacteria</taxon>
        <taxon>Pseudomonadales</taxon>
        <taxon>Pseudohongiellaceae</taxon>
        <taxon>Pseudohongiella</taxon>
    </lineage>
</organism>
<reference evidence="8" key="2">
    <citation type="submission" date="2020-09" db="EMBL/GenBank/DDBJ databases">
        <authorList>
            <person name="Sun Q."/>
            <person name="Zhou Y."/>
        </authorList>
    </citation>
    <scope>NUCLEOTIDE SEQUENCE</scope>
    <source>
        <strain evidence="8">CGMCC 1.15425</strain>
    </source>
</reference>
<comment type="subcellular location">
    <subcellularLocation>
        <location evidence="1">Cell membrane</location>
        <topology evidence="1">Multi-pass membrane protein</topology>
    </subcellularLocation>
</comment>
<feature type="transmembrane region" description="Helical" evidence="7">
    <location>
        <begin position="115"/>
        <end position="138"/>
    </location>
</feature>
<feature type="transmembrane region" description="Helical" evidence="7">
    <location>
        <begin position="150"/>
        <end position="166"/>
    </location>
</feature>
<dbReference type="Proteomes" id="UP000627715">
    <property type="component" value="Unassembled WGS sequence"/>
</dbReference>
<dbReference type="PANTHER" id="PTHR33567">
    <property type="entry name" value="CHROMATE ION TRANSPORTER (EUROFUNG)"/>
    <property type="match status" value="1"/>
</dbReference>
<evidence type="ECO:0000313" key="8">
    <source>
        <dbReference type="EMBL" id="GGG58475.1"/>
    </source>
</evidence>
<gene>
    <name evidence="8" type="ORF">GCM10011403_14760</name>
</gene>
<dbReference type="AlphaFoldDB" id="A0A917LUX5"/>
<keyword evidence="5 7" id="KW-1133">Transmembrane helix</keyword>
<keyword evidence="4 7" id="KW-0812">Transmembrane</keyword>